<dbReference type="EMBL" id="BTRK01000004">
    <property type="protein sequence ID" value="GMR44823.1"/>
    <property type="molecule type" value="Genomic_DNA"/>
</dbReference>
<reference evidence="3" key="1">
    <citation type="submission" date="2022-10" db="EMBL/GenBank/DDBJ databases">
        <title>Genome assembly of Pristionchus species.</title>
        <authorList>
            <person name="Yoshida K."/>
            <person name="Sommer R.J."/>
        </authorList>
    </citation>
    <scope>NUCLEOTIDE SEQUENCE [LARGE SCALE GENOMIC DNA]</scope>
    <source>
        <strain evidence="3">RS5460</strain>
    </source>
</reference>
<organism evidence="2 3">
    <name type="scientific">Pristionchus mayeri</name>
    <dbReference type="NCBI Taxonomy" id="1317129"/>
    <lineage>
        <taxon>Eukaryota</taxon>
        <taxon>Metazoa</taxon>
        <taxon>Ecdysozoa</taxon>
        <taxon>Nematoda</taxon>
        <taxon>Chromadorea</taxon>
        <taxon>Rhabditida</taxon>
        <taxon>Rhabditina</taxon>
        <taxon>Diplogasteromorpha</taxon>
        <taxon>Diplogasteroidea</taxon>
        <taxon>Neodiplogasteridae</taxon>
        <taxon>Pristionchus</taxon>
    </lineage>
</organism>
<dbReference type="AlphaFoldDB" id="A0AAN5CI26"/>
<proteinExistence type="predicted"/>
<evidence type="ECO:0000313" key="2">
    <source>
        <dbReference type="EMBL" id="GMR44823.1"/>
    </source>
</evidence>
<evidence type="ECO:0000313" key="3">
    <source>
        <dbReference type="Proteomes" id="UP001328107"/>
    </source>
</evidence>
<evidence type="ECO:0000256" key="1">
    <source>
        <dbReference type="SAM" id="Coils"/>
    </source>
</evidence>
<sequence>KSLGNRPHLFSPSPPPPPIITRALLAKTKYPSLSLFLTSAGPHRFPSHQLIRSAMASSRSEDVNVSTISLAGSSRWVCQQCEDILANAQERERELMEDLETARALAARYKAELTAAQSTIQKMIETAHISSQNGSLLHKVETPGRRMSLQRQWSDEPKEGNVFSRRRSSVGYASIDVEPLLLRDAPPSFEEKKWWKGEGPPQPCPRGCYYLEGSRRAHYIKRHYNAYYAFVNSEDNYSERDRWLCTLFGDK</sequence>
<keyword evidence="3" id="KW-1185">Reference proteome</keyword>
<name>A0AAN5CI26_9BILA</name>
<dbReference type="Proteomes" id="UP001328107">
    <property type="component" value="Unassembled WGS sequence"/>
</dbReference>
<gene>
    <name evidence="2" type="ORF">PMAYCL1PPCAC_15018</name>
</gene>
<protein>
    <submittedName>
        <fullName evidence="2">Uncharacterized protein</fullName>
    </submittedName>
</protein>
<feature type="non-terminal residue" evidence="2">
    <location>
        <position position="251"/>
    </location>
</feature>
<accession>A0AAN5CI26</accession>
<feature type="non-terminal residue" evidence="2">
    <location>
        <position position="1"/>
    </location>
</feature>
<keyword evidence="1" id="KW-0175">Coiled coil</keyword>
<feature type="coiled-coil region" evidence="1">
    <location>
        <begin position="78"/>
        <end position="126"/>
    </location>
</feature>
<comment type="caution">
    <text evidence="2">The sequence shown here is derived from an EMBL/GenBank/DDBJ whole genome shotgun (WGS) entry which is preliminary data.</text>
</comment>